<keyword evidence="3" id="KW-1185">Reference proteome</keyword>
<dbReference type="AlphaFoldDB" id="A0A4R4VP95"/>
<gene>
    <name evidence="2" type="ORF">E1294_48090</name>
</gene>
<dbReference type="EMBL" id="SMKP01000262">
    <property type="protein sequence ID" value="TDD07532.1"/>
    <property type="molecule type" value="Genomic_DNA"/>
</dbReference>
<comment type="caution">
    <text evidence="2">The sequence shown here is derived from an EMBL/GenBank/DDBJ whole genome shotgun (WGS) entry which is preliminary data.</text>
</comment>
<proteinExistence type="predicted"/>
<protein>
    <submittedName>
        <fullName evidence="2">Uncharacterized protein</fullName>
    </submittedName>
</protein>
<name>A0A4R4VP95_9ACTN</name>
<sequence length="60" mass="5959">MTTTGVPADPATAGPTAADRATADRAAAQALTVAERLLDPVAIRDAAADARVLPLVCSSL</sequence>
<feature type="region of interest" description="Disordered" evidence="1">
    <location>
        <begin position="1"/>
        <end position="22"/>
    </location>
</feature>
<dbReference type="Proteomes" id="UP000294543">
    <property type="component" value="Unassembled WGS sequence"/>
</dbReference>
<evidence type="ECO:0000256" key="1">
    <source>
        <dbReference type="SAM" id="MobiDB-lite"/>
    </source>
</evidence>
<evidence type="ECO:0000313" key="3">
    <source>
        <dbReference type="Proteomes" id="UP000294543"/>
    </source>
</evidence>
<evidence type="ECO:0000313" key="2">
    <source>
        <dbReference type="EMBL" id="TDD07532.1"/>
    </source>
</evidence>
<organism evidence="2 3">
    <name type="scientific">Nonomuraea diastatica</name>
    <dbReference type="NCBI Taxonomy" id="1848329"/>
    <lineage>
        <taxon>Bacteria</taxon>
        <taxon>Bacillati</taxon>
        <taxon>Actinomycetota</taxon>
        <taxon>Actinomycetes</taxon>
        <taxon>Streptosporangiales</taxon>
        <taxon>Streptosporangiaceae</taxon>
        <taxon>Nonomuraea</taxon>
    </lineage>
</organism>
<dbReference type="RefSeq" id="WP_132518851.1">
    <property type="nucleotide sequence ID" value="NZ_SMKP01000262.1"/>
</dbReference>
<accession>A0A4R4VP95</accession>
<reference evidence="2 3" key="1">
    <citation type="submission" date="2019-03" db="EMBL/GenBank/DDBJ databases">
        <title>Draft genome sequences of novel Actinobacteria.</title>
        <authorList>
            <person name="Sahin N."/>
            <person name="Ay H."/>
            <person name="Saygin H."/>
        </authorList>
    </citation>
    <scope>NUCLEOTIDE SEQUENCE [LARGE SCALE GENOMIC DNA]</scope>
    <source>
        <strain evidence="2 3">KC712</strain>
    </source>
</reference>